<evidence type="ECO:0000313" key="1">
    <source>
        <dbReference type="EMBL" id="KGF53263.1"/>
    </source>
</evidence>
<keyword evidence="2" id="KW-1185">Reference proteome</keyword>
<evidence type="ECO:0000313" key="2">
    <source>
        <dbReference type="Proteomes" id="UP000029585"/>
    </source>
</evidence>
<accession>A0A096B1R0</accession>
<proteinExistence type="predicted"/>
<dbReference type="PATRIC" id="fig|742738.3.peg.3883"/>
<gene>
    <name evidence="1" type="ORF">HMPREF9460_03772</name>
</gene>
<reference evidence="1 2" key="1">
    <citation type="submission" date="2011-08" db="EMBL/GenBank/DDBJ databases">
        <title>The Genome Sequence of Clostridium orbiscindens 1_3_50AFAA.</title>
        <authorList>
            <consortium name="The Broad Institute Genome Sequencing Platform"/>
            <person name="Earl A."/>
            <person name="Ward D."/>
            <person name="Feldgarden M."/>
            <person name="Gevers D."/>
            <person name="Daigneault M."/>
            <person name="Strauss J."/>
            <person name="Allen-Vercoe E."/>
            <person name="Young S.K."/>
            <person name="Zeng Q."/>
            <person name="Gargeya S."/>
            <person name="Fitzgerald M."/>
            <person name="Haas B."/>
            <person name="Abouelleil A."/>
            <person name="Alvarado L."/>
            <person name="Arachchi H.M."/>
            <person name="Berlin A."/>
            <person name="Brown A."/>
            <person name="Chapman S.B."/>
            <person name="Chen Z."/>
            <person name="Dunbar C."/>
            <person name="Freedman E."/>
            <person name="Gearin G."/>
            <person name="Gellesch M."/>
            <person name="Goldberg J."/>
            <person name="Griggs A."/>
            <person name="Gujja S."/>
            <person name="Heiman D."/>
            <person name="Howarth C."/>
            <person name="Larson L."/>
            <person name="Lui A."/>
            <person name="MacDonald P.J.P."/>
            <person name="Montmayeur A."/>
            <person name="Murphy C."/>
            <person name="Neiman D."/>
            <person name="Pearson M."/>
            <person name="Priest M."/>
            <person name="Roberts A."/>
            <person name="Saif S."/>
            <person name="Shea T."/>
            <person name="Shenoy N."/>
            <person name="Sisk P."/>
            <person name="Stolte C."/>
            <person name="Sykes S."/>
            <person name="Wortman J."/>
            <person name="Nusbaum C."/>
            <person name="Birren B."/>
        </authorList>
    </citation>
    <scope>NUCLEOTIDE SEQUENCE [LARGE SCALE GENOMIC DNA]</scope>
    <source>
        <strain evidence="1 2">1_3_50AFAA</strain>
    </source>
</reference>
<sequence length="108" mass="12144">MRYADFYGNNELRQAAFSYASLLGGRFISKDEHLVYMDAAGRSYVPPAANYGAEQMLRQVRQAASWTYPLDVLTIVWLHLPYDAMGDIDAFYENTANQTAGNPCPLIL</sequence>
<dbReference type="HOGENOM" id="CLU_2192437_0_0_9"/>
<name>A0A096B1R0_FLAPL</name>
<organism evidence="1 2">
    <name type="scientific">Flavonifractor plautii 1_3_50AFAA</name>
    <dbReference type="NCBI Taxonomy" id="742738"/>
    <lineage>
        <taxon>Bacteria</taxon>
        <taxon>Bacillati</taxon>
        <taxon>Bacillota</taxon>
        <taxon>Clostridia</taxon>
        <taxon>Eubacteriales</taxon>
        <taxon>Oscillospiraceae</taxon>
        <taxon>Flavonifractor</taxon>
    </lineage>
</organism>
<comment type="caution">
    <text evidence="1">The sequence shown here is derived from an EMBL/GenBank/DDBJ whole genome shotgun (WGS) entry which is preliminary data.</text>
</comment>
<dbReference type="Proteomes" id="UP000029585">
    <property type="component" value="Unassembled WGS sequence"/>
</dbReference>
<protein>
    <submittedName>
        <fullName evidence="1">Uncharacterized protein</fullName>
    </submittedName>
</protein>
<dbReference type="AlphaFoldDB" id="A0A096B1R0"/>
<dbReference type="RefSeq" id="WP_044943173.1">
    <property type="nucleotide sequence ID" value="NZ_KN174167.1"/>
</dbReference>
<dbReference type="EMBL" id="ADLO01000114">
    <property type="protein sequence ID" value="KGF53263.1"/>
    <property type="molecule type" value="Genomic_DNA"/>
</dbReference>